<evidence type="ECO:0000313" key="8">
    <source>
        <dbReference type="EMBL" id="MDQ7903455.1"/>
    </source>
</evidence>
<feature type="transmembrane region" description="Helical" evidence="6">
    <location>
        <begin position="209"/>
        <end position="226"/>
    </location>
</feature>
<feature type="transmembrane region" description="Helical" evidence="6">
    <location>
        <begin position="445"/>
        <end position="466"/>
    </location>
</feature>
<feature type="transmembrane region" description="Helical" evidence="6">
    <location>
        <begin position="348"/>
        <end position="366"/>
    </location>
</feature>
<comment type="subcellular location">
    <subcellularLocation>
        <location evidence="1">Cell membrane</location>
        <topology evidence="1">Multi-pass membrane protein</topology>
    </subcellularLocation>
</comment>
<feature type="domain" description="Major facilitator superfamily (MFS) profile" evidence="7">
    <location>
        <begin position="19"/>
        <end position="471"/>
    </location>
</feature>
<evidence type="ECO:0000256" key="2">
    <source>
        <dbReference type="ARBA" id="ARBA00022448"/>
    </source>
</evidence>
<sequence length="474" mass="46980">MLIAAVTTAALATGTRRQATPTLLLAALAVAVCQTIVVAALPVFGRELGVSATAATWLLTAFMLAAAVATPIAGRLGDLYGHRRVLVAGLLALAAGSLLAALSDHAGSFTGLLVGRAVQGLSAGVFPVTFGLARLTAPAEKLNGLVAALSAMFGMGGAVGMVVAGPIVAVSGTAWLFWLGLVLAGAALAGAAGLPAGRPATSRQGRPDLLGATLLSGTLVALLLGISQGRAWGWGSAATVSTFAGCLLLGAAFVAVEMRTAVPIVDMRLLRRPALVGTNIATVVISVGMFAAVTVIPRYSQTPTAAGYGFGDSPAETGLLIAPTAVLMVVAAPVAARLSRRTGGRATFQLGAALAVAGLGLLAFAHSQPWHFYLAGAVLGAAYGFAFASLGALVIGAVDHTQTGAASGVNTILRTIGGALGAQLAAVVLASSARPPSALPTESGYVAAFLASAAVAALAFVAALTIRRPVHYSE</sequence>
<feature type="transmembrane region" description="Helical" evidence="6">
    <location>
        <begin position="317"/>
        <end position="336"/>
    </location>
</feature>
<keyword evidence="9" id="KW-1185">Reference proteome</keyword>
<keyword evidence="3 6" id="KW-0812">Transmembrane</keyword>
<dbReference type="InterPro" id="IPR036259">
    <property type="entry name" value="MFS_trans_sf"/>
</dbReference>
<feature type="transmembrane region" description="Helical" evidence="6">
    <location>
        <begin position="109"/>
        <end position="133"/>
    </location>
</feature>
<dbReference type="PANTHER" id="PTHR42718:SF9">
    <property type="entry name" value="MAJOR FACILITATOR SUPERFAMILY MULTIDRUG TRANSPORTER MFSC"/>
    <property type="match status" value="1"/>
</dbReference>
<dbReference type="InterPro" id="IPR011701">
    <property type="entry name" value="MFS"/>
</dbReference>
<dbReference type="Proteomes" id="UP001230908">
    <property type="component" value="Unassembled WGS sequence"/>
</dbReference>
<dbReference type="Gene3D" id="1.20.1720.10">
    <property type="entry name" value="Multidrug resistance protein D"/>
    <property type="match status" value="1"/>
</dbReference>
<organism evidence="8 9">
    <name type="scientific">Phytohabitans maris</name>
    <dbReference type="NCBI Taxonomy" id="3071409"/>
    <lineage>
        <taxon>Bacteria</taxon>
        <taxon>Bacillati</taxon>
        <taxon>Actinomycetota</taxon>
        <taxon>Actinomycetes</taxon>
        <taxon>Micromonosporales</taxon>
        <taxon>Micromonosporaceae</taxon>
    </lineage>
</organism>
<evidence type="ECO:0000256" key="1">
    <source>
        <dbReference type="ARBA" id="ARBA00004651"/>
    </source>
</evidence>
<dbReference type="Gene3D" id="1.20.1250.20">
    <property type="entry name" value="MFS general substrate transporter like domains"/>
    <property type="match status" value="1"/>
</dbReference>
<evidence type="ECO:0000256" key="4">
    <source>
        <dbReference type="ARBA" id="ARBA00022989"/>
    </source>
</evidence>
<evidence type="ECO:0000313" key="9">
    <source>
        <dbReference type="Proteomes" id="UP001230908"/>
    </source>
</evidence>
<dbReference type="RefSeq" id="WP_308710727.1">
    <property type="nucleotide sequence ID" value="NZ_JAVHUY010000002.1"/>
</dbReference>
<comment type="caution">
    <text evidence="8">The sequence shown here is derived from an EMBL/GenBank/DDBJ whole genome shotgun (WGS) entry which is preliminary data.</text>
</comment>
<keyword evidence="5 6" id="KW-0472">Membrane</keyword>
<evidence type="ECO:0000259" key="7">
    <source>
        <dbReference type="PROSITE" id="PS50850"/>
    </source>
</evidence>
<feature type="transmembrane region" description="Helical" evidence="6">
    <location>
        <begin position="145"/>
        <end position="169"/>
    </location>
</feature>
<dbReference type="PROSITE" id="PS50850">
    <property type="entry name" value="MFS"/>
    <property type="match status" value="1"/>
</dbReference>
<name>A0ABU0ZAS4_9ACTN</name>
<keyword evidence="2" id="KW-0813">Transport</keyword>
<feature type="transmembrane region" description="Helical" evidence="6">
    <location>
        <begin position="276"/>
        <end position="297"/>
    </location>
</feature>
<evidence type="ECO:0000256" key="3">
    <source>
        <dbReference type="ARBA" id="ARBA00022692"/>
    </source>
</evidence>
<feature type="transmembrane region" description="Helical" evidence="6">
    <location>
        <begin position="232"/>
        <end position="256"/>
    </location>
</feature>
<reference evidence="8 9" key="1">
    <citation type="submission" date="2023-08" db="EMBL/GenBank/DDBJ databases">
        <title>Phytohabitans sansha sp. nov., isolated from marine sediment.</title>
        <authorList>
            <person name="Zhao Y."/>
            <person name="Yi K."/>
        </authorList>
    </citation>
    <scope>NUCLEOTIDE SEQUENCE [LARGE SCALE GENOMIC DNA]</scope>
    <source>
        <strain evidence="8 9">ZYX-F-186</strain>
    </source>
</reference>
<dbReference type="Pfam" id="PF07690">
    <property type="entry name" value="MFS_1"/>
    <property type="match status" value="1"/>
</dbReference>
<dbReference type="EMBL" id="JAVHUY010000002">
    <property type="protein sequence ID" value="MDQ7903455.1"/>
    <property type="molecule type" value="Genomic_DNA"/>
</dbReference>
<accession>A0ABU0ZAS4</accession>
<proteinExistence type="predicted"/>
<feature type="transmembrane region" description="Helical" evidence="6">
    <location>
        <begin position="411"/>
        <end position="433"/>
    </location>
</feature>
<evidence type="ECO:0000256" key="5">
    <source>
        <dbReference type="ARBA" id="ARBA00023136"/>
    </source>
</evidence>
<feature type="transmembrane region" description="Helical" evidence="6">
    <location>
        <begin position="85"/>
        <end position="103"/>
    </location>
</feature>
<dbReference type="PANTHER" id="PTHR42718">
    <property type="entry name" value="MAJOR FACILITATOR SUPERFAMILY MULTIDRUG TRANSPORTER MFSC"/>
    <property type="match status" value="1"/>
</dbReference>
<feature type="transmembrane region" description="Helical" evidence="6">
    <location>
        <begin position="50"/>
        <end position="73"/>
    </location>
</feature>
<dbReference type="SUPFAM" id="SSF103473">
    <property type="entry name" value="MFS general substrate transporter"/>
    <property type="match status" value="1"/>
</dbReference>
<gene>
    <name evidence="8" type="ORF">RB614_02865</name>
</gene>
<evidence type="ECO:0000256" key="6">
    <source>
        <dbReference type="SAM" id="Phobius"/>
    </source>
</evidence>
<feature type="transmembrane region" description="Helical" evidence="6">
    <location>
        <begin position="372"/>
        <end position="399"/>
    </location>
</feature>
<keyword evidence="4 6" id="KW-1133">Transmembrane helix</keyword>
<dbReference type="InterPro" id="IPR020846">
    <property type="entry name" value="MFS_dom"/>
</dbReference>
<feature type="transmembrane region" description="Helical" evidence="6">
    <location>
        <begin position="23"/>
        <end position="44"/>
    </location>
</feature>
<feature type="transmembrane region" description="Helical" evidence="6">
    <location>
        <begin position="175"/>
        <end position="197"/>
    </location>
</feature>
<protein>
    <submittedName>
        <fullName evidence="8">MFS transporter</fullName>
    </submittedName>
</protein>